<evidence type="ECO:0000313" key="6">
    <source>
        <dbReference type="Proteomes" id="UP000472240"/>
    </source>
</evidence>
<dbReference type="Pfam" id="PF00021">
    <property type="entry name" value="UPAR_LY6"/>
    <property type="match status" value="2"/>
</dbReference>
<accession>A0A671F1Y1</accession>
<dbReference type="GeneTree" id="ENSGT00570000079564"/>
<dbReference type="InterPro" id="IPR050918">
    <property type="entry name" value="CNF-like_PLA2_Inhibitor"/>
</dbReference>
<dbReference type="Proteomes" id="UP000472240">
    <property type="component" value="Chromosome 24"/>
</dbReference>
<keyword evidence="2" id="KW-0964">Secreted</keyword>
<name>A0A671F1Y1_RHIFE</name>
<evidence type="ECO:0000256" key="3">
    <source>
        <dbReference type="SAM" id="SignalP"/>
    </source>
</evidence>
<gene>
    <name evidence="5" type="primary">LYPD8</name>
</gene>
<evidence type="ECO:0000256" key="2">
    <source>
        <dbReference type="ARBA" id="ARBA00022525"/>
    </source>
</evidence>
<dbReference type="PANTHER" id="PTHR20914">
    <property type="entry name" value="LY6/PLAUR DOMAIN-CONTAINING PROTEIN 8"/>
    <property type="match status" value="1"/>
</dbReference>
<organism evidence="5 6">
    <name type="scientific">Rhinolophus ferrumequinum</name>
    <name type="common">Greater horseshoe bat</name>
    <dbReference type="NCBI Taxonomy" id="59479"/>
    <lineage>
        <taxon>Eukaryota</taxon>
        <taxon>Metazoa</taxon>
        <taxon>Chordata</taxon>
        <taxon>Craniata</taxon>
        <taxon>Vertebrata</taxon>
        <taxon>Euteleostomi</taxon>
        <taxon>Mammalia</taxon>
        <taxon>Eutheria</taxon>
        <taxon>Laurasiatheria</taxon>
        <taxon>Chiroptera</taxon>
        <taxon>Yinpterochiroptera</taxon>
        <taxon>Rhinolophoidea</taxon>
        <taxon>Rhinolophidae</taxon>
        <taxon>Rhinolophinae</taxon>
        <taxon>Rhinolophus</taxon>
    </lineage>
</organism>
<dbReference type="AlphaFoldDB" id="A0A671F1Y1"/>
<comment type="subcellular location">
    <subcellularLocation>
        <location evidence="1">Secreted</location>
    </subcellularLocation>
</comment>
<evidence type="ECO:0000313" key="5">
    <source>
        <dbReference type="Ensembl" id="ENSRFEP00010019584.1"/>
    </source>
</evidence>
<reference evidence="5 6" key="2">
    <citation type="journal article" date="2018" name="Annu Rev Anim Biosci">
        <title>Bat Biology, Genomes, and the Bat1K Project: To Generate Chromosome-Level Genomes for All Living Bat Species.</title>
        <authorList>
            <person name="Teeling E.C."/>
            <person name="Vernes S.C."/>
            <person name="Davalos L.M."/>
            <person name="Ray D.A."/>
            <person name="Gilbert M.T.P."/>
            <person name="Myers E."/>
        </authorList>
    </citation>
    <scope>NUCLEOTIDE SEQUENCE</scope>
</reference>
<reference evidence="5" key="5">
    <citation type="submission" date="2025-09" db="UniProtKB">
        <authorList>
            <consortium name="Ensembl"/>
        </authorList>
    </citation>
    <scope>IDENTIFICATION</scope>
</reference>
<keyword evidence="6" id="KW-1185">Reference proteome</keyword>
<feature type="chain" id="PRO_5025517616" description="UPAR/Ly6 domain-containing protein" evidence="3">
    <location>
        <begin position="21"/>
        <end position="214"/>
    </location>
</feature>
<sequence length="214" mass="22934">MKDIFVASVLAALTVASVEPLSCVQCNSLKSSCTNYNATECPSHANVSCTSFLAEFSRGENVTSYQDKACSPQNCSDKVEAFEVHVSDRERFNFESQCCQGDSCLDSSHTPTQENMSSIECPACYGSSETSCVVKPRRCLQGERCVNLVAVFNGATPIPRPALGAALVPSQDLALCQTLCTPHPTFPAGLHGRRGLKLKEQTASATTWLRGIGV</sequence>
<feature type="domain" description="UPAR/Ly6" evidence="4">
    <location>
        <begin position="21"/>
        <end position="104"/>
    </location>
</feature>
<evidence type="ECO:0000259" key="4">
    <source>
        <dbReference type="Pfam" id="PF00021"/>
    </source>
</evidence>
<feature type="signal peptide" evidence="3">
    <location>
        <begin position="1"/>
        <end position="20"/>
    </location>
</feature>
<feature type="domain" description="UPAR/Ly6" evidence="4">
    <location>
        <begin position="118"/>
        <end position="153"/>
    </location>
</feature>
<proteinExistence type="predicted"/>
<evidence type="ECO:0000256" key="1">
    <source>
        <dbReference type="ARBA" id="ARBA00004613"/>
    </source>
</evidence>
<reference evidence="6" key="3">
    <citation type="submission" date="2018-12" db="EMBL/GenBank/DDBJ databases">
        <title>G10K-VGP greater horseshoe bat female genome, primary haplotype.</title>
        <authorList>
            <person name="Teeling E."/>
            <person name="Myers G."/>
            <person name="Vernes S."/>
            <person name="Pippel M."/>
            <person name="Winkler S."/>
            <person name="Fedrigo O."/>
            <person name="Rhie A."/>
            <person name="Koren S."/>
            <person name="Phillippy A."/>
            <person name="Lewin H."/>
            <person name="Damas J."/>
            <person name="Howe K."/>
            <person name="Mountcastle J."/>
            <person name="Jarvis E.D."/>
        </authorList>
    </citation>
    <scope>NUCLEOTIDE SEQUENCE [LARGE SCALE GENOMIC DNA]</scope>
</reference>
<keyword evidence="3" id="KW-0732">Signal</keyword>
<dbReference type="Ensembl" id="ENSRFET00010021312.1">
    <property type="protein sequence ID" value="ENSRFEP00010019584.1"/>
    <property type="gene ID" value="ENSRFEG00010013162.1"/>
</dbReference>
<dbReference type="InterPro" id="IPR016054">
    <property type="entry name" value="LY6_UPA_recep-like"/>
</dbReference>
<reference evidence="5 6" key="1">
    <citation type="journal article" date="2015" name="Annu Rev Anim Biosci">
        <title>The Genome 10K Project: a way forward.</title>
        <authorList>
            <person name="Koepfli K.P."/>
            <person name="Paten B."/>
            <person name="O'Brien S.J."/>
            <person name="Koepfli K.P."/>
            <person name="Paten B."/>
            <person name="Antunes A."/>
            <person name="Belov K."/>
            <person name="Bustamante C."/>
            <person name="Castoe T.A."/>
            <person name="Clawson H."/>
            <person name="Crawford A.J."/>
            <person name="Diekhans M."/>
            <person name="Distel D."/>
            <person name="Durbin R."/>
            <person name="Earl D."/>
            <person name="Fujita M.K."/>
            <person name="Gamble T."/>
            <person name="Georges A."/>
            <person name="Gemmell N."/>
            <person name="Gilbert M.T."/>
            <person name="Graves J.M."/>
            <person name="Green R.E."/>
            <person name="Hickey G."/>
            <person name="Jarvis E.D."/>
            <person name="Johnson W."/>
            <person name="Komissarov A."/>
            <person name="Korf I."/>
            <person name="Kuhn R."/>
            <person name="Larkin D.M."/>
            <person name="Lewin H."/>
            <person name="Lopez J.V."/>
            <person name="Ma J."/>
            <person name="Marques-Bonet T."/>
            <person name="Miller W."/>
            <person name="Murphy R."/>
            <person name="Pevzner P."/>
            <person name="Shapiro B."/>
            <person name="Steiner C."/>
            <person name="Tamazian G."/>
            <person name="Venkatesh B."/>
            <person name="Wang J."/>
            <person name="Wayne R."/>
            <person name="Wiley E."/>
            <person name="Yang H."/>
            <person name="Zhang G."/>
            <person name="Haussler D."/>
            <person name="Ryder O."/>
            <person name="O'Brien S.J."/>
        </authorList>
    </citation>
    <scope>NUCLEOTIDE SEQUENCE</scope>
</reference>
<dbReference type="GO" id="GO:0005615">
    <property type="term" value="C:extracellular space"/>
    <property type="evidence" value="ECO:0007669"/>
    <property type="project" value="TreeGrafter"/>
</dbReference>
<protein>
    <recommendedName>
        <fullName evidence="4">UPAR/Ly6 domain-containing protein</fullName>
    </recommendedName>
</protein>
<reference evidence="5" key="4">
    <citation type="submission" date="2025-08" db="UniProtKB">
        <authorList>
            <consortium name="Ensembl"/>
        </authorList>
    </citation>
    <scope>IDENTIFICATION</scope>
</reference>
<dbReference type="CDD" id="cd23568">
    <property type="entry name" value="TFP_LU_ECD_LYPD8_rpt1"/>
    <property type="match status" value="1"/>
</dbReference>
<dbReference type="GO" id="GO:0050829">
    <property type="term" value="P:defense response to Gram-negative bacterium"/>
    <property type="evidence" value="ECO:0007669"/>
    <property type="project" value="TreeGrafter"/>
</dbReference>
<dbReference type="PANTHER" id="PTHR20914:SF2">
    <property type="entry name" value="LY6_PLAUR DOMAIN-CONTAINING PROTEIN 8"/>
    <property type="match status" value="1"/>
</dbReference>